<evidence type="ECO:0000256" key="1">
    <source>
        <dbReference type="SAM" id="SignalP"/>
    </source>
</evidence>
<accession>A0A9P5R7I8</accession>
<keyword evidence="1" id="KW-0732">Signal</keyword>
<reference evidence="2" key="1">
    <citation type="journal article" date="2020" name="Fungal Divers.">
        <title>Resolving the Mortierellaceae phylogeny through synthesis of multi-gene phylogenetics and phylogenomics.</title>
        <authorList>
            <person name="Vandepol N."/>
            <person name="Liber J."/>
            <person name="Desiro A."/>
            <person name="Na H."/>
            <person name="Kennedy M."/>
            <person name="Barry K."/>
            <person name="Grigoriev I.V."/>
            <person name="Miller A.N."/>
            <person name="O'Donnell K."/>
            <person name="Stajich J.E."/>
            <person name="Bonito G."/>
        </authorList>
    </citation>
    <scope>NUCLEOTIDE SEQUENCE</scope>
    <source>
        <strain evidence="2">NRRL 6426</strain>
    </source>
</reference>
<dbReference type="Proteomes" id="UP000748756">
    <property type="component" value="Unassembled WGS sequence"/>
</dbReference>
<evidence type="ECO:0000313" key="3">
    <source>
        <dbReference type="Proteomes" id="UP000748756"/>
    </source>
</evidence>
<evidence type="ECO:0000313" key="2">
    <source>
        <dbReference type="EMBL" id="KAF9123916.1"/>
    </source>
</evidence>
<name>A0A9P5R7I8_9FUNG</name>
<organism evidence="2 3">
    <name type="scientific">Linnemannia schmuckeri</name>
    <dbReference type="NCBI Taxonomy" id="64567"/>
    <lineage>
        <taxon>Eukaryota</taxon>
        <taxon>Fungi</taxon>
        <taxon>Fungi incertae sedis</taxon>
        <taxon>Mucoromycota</taxon>
        <taxon>Mortierellomycotina</taxon>
        <taxon>Mortierellomycetes</taxon>
        <taxon>Mortierellales</taxon>
        <taxon>Mortierellaceae</taxon>
        <taxon>Linnemannia</taxon>
    </lineage>
</organism>
<dbReference type="AlphaFoldDB" id="A0A9P5R7I8"/>
<feature type="signal peptide" evidence="1">
    <location>
        <begin position="1"/>
        <end position="20"/>
    </location>
</feature>
<proteinExistence type="predicted"/>
<keyword evidence="3" id="KW-1185">Reference proteome</keyword>
<feature type="non-terminal residue" evidence="2">
    <location>
        <position position="59"/>
    </location>
</feature>
<protein>
    <submittedName>
        <fullName evidence="2">Uncharacterized protein</fullName>
    </submittedName>
</protein>
<sequence length="59" mass="6026">MKNIYSALIAIASSISLVAASPAVKRADGNVQYIRADTGAINNISNPPNDVCLPIQGGA</sequence>
<gene>
    <name evidence="2" type="ORF">BG015_005217</name>
</gene>
<feature type="chain" id="PRO_5040257345" evidence="1">
    <location>
        <begin position="21"/>
        <end position="59"/>
    </location>
</feature>
<dbReference type="EMBL" id="JAAAUQ010002415">
    <property type="protein sequence ID" value="KAF9123916.1"/>
    <property type="molecule type" value="Genomic_DNA"/>
</dbReference>
<comment type="caution">
    <text evidence="2">The sequence shown here is derived from an EMBL/GenBank/DDBJ whole genome shotgun (WGS) entry which is preliminary data.</text>
</comment>
<dbReference type="OrthoDB" id="2384269at2759"/>